<keyword evidence="1" id="KW-0175">Coiled coil</keyword>
<keyword evidence="2" id="KW-1185">Reference proteome</keyword>
<evidence type="ECO:0000313" key="2">
    <source>
        <dbReference type="Proteomes" id="UP000829291"/>
    </source>
</evidence>
<dbReference type="InterPro" id="IPR038891">
    <property type="entry name" value="FSIP2"/>
</dbReference>
<sequence length="472" mass="56369">MSCRDKSVALELIALKKPTALDELINSIPKPKGATPNFGLPRWKVMPLESKIPMIPGPKGSYHFTRNKIGRKLWVGSADAQFDLSDPYNYEAEWIYDPLHDEHLKKFFLRPINIKRMMKIGLVTKKLDAKCSVKDYNMYRKYLKKLYNDSINLEIKHRASMDLERKTLYFTEKLAEKDVERMKAREKRMEATSLLLEKNRLEEEEKMQKQKERQIKIEQRLRDLKFKKIQDKKMRIQKAWEKAEILRRKHEAAAYIERQKIVKTLKRWRDSECQRKTARVKRKLQEKQAKQTAVEEKWRLRQEMQRKQIERENFLQHCSIEERAINIKAYDTKVDRERARMQRMGEQYKMFMKCYASRHVAGQRDGMCCIKRHRKHKMNGKGVINSCSGKTYKHKNEKLNEEVKVHIKKKQKKGKCNKKKRILEPSSEPEPEEICTGTKTPFLCINEQPVLKDKCECEKVKAEWLQRQQISI</sequence>
<evidence type="ECO:0000256" key="1">
    <source>
        <dbReference type="SAM" id="Coils"/>
    </source>
</evidence>
<name>A0ABM3FQJ7_NEOLC</name>
<dbReference type="RefSeq" id="XP_046590300.1">
    <property type="nucleotide sequence ID" value="XM_046734344.1"/>
</dbReference>
<gene>
    <name evidence="3" type="primary">LOC107220146</name>
</gene>
<feature type="coiled-coil region" evidence="1">
    <location>
        <begin position="172"/>
        <end position="221"/>
    </location>
</feature>
<dbReference type="PANTHER" id="PTHR47315:SF3">
    <property type="entry name" value="FIBROUS SHEATH-INTERACTING PROTEIN 2-LIKE"/>
    <property type="match status" value="1"/>
</dbReference>
<protein>
    <submittedName>
        <fullName evidence="3">Golgin subfamily A member 6-like protein 7 isoform X1</fullName>
    </submittedName>
</protein>
<evidence type="ECO:0000313" key="3">
    <source>
        <dbReference type="RefSeq" id="XP_046590300.1"/>
    </source>
</evidence>
<proteinExistence type="predicted"/>
<reference evidence="3" key="1">
    <citation type="submission" date="2025-08" db="UniProtKB">
        <authorList>
            <consortium name="RefSeq"/>
        </authorList>
    </citation>
    <scope>IDENTIFICATION</scope>
    <source>
        <tissue evidence="3">Thorax and Abdomen</tissue>
    </source>
</reference>
<organism evidence="2 3">
    <name type="scientific">Neodiprion lecontei</name>
    <name type="common">Redheaded pine sawfly</name>
    <dbReference type="NCBI Taxonomy" id="441921"/>
    <lineage>
        <taxon>Eukaryota</taxon>
        <taxon>Metazoa</taxon>
        <taxon>Ecdysozoa</taxon>
        <taxon>Arthropoda</taxon>
        <taxon>Hexapoda</taxon>
        <taxon>Insecta</taxon>
        <taxon>Pterygota</taxon>
        <taxon>Neoptera</taxon>
        <taxon>Endopterygota</taxon>
        <taxon>Hymenoptera</taxon>
        <taxon>Tenthredinoidea</taxon>
        <taxon>Diprionidae</taxon>
        <taxon>Diprioninae</taxon>
        <taxon>Neodiprion</taxon>
    </lineage>
</organism>
<dbReference type="PANTHER" id="PTHR47315">
    <property type="entry name" value="FIBROUS SHEATH INTERACTING PROTEIN 2"/>
    <property type="match status" value="1"/>
</dbReference>
<dbReference type="GeneID" id="107220146"/>
<dbReference type="Proteomes" id="UP000829291">
    <property type="component" value="Chromosome 1"/>
</dbReference>
<accession>A0ABM3FQJ7</accession>